<dbReference type="InterPro" id="IPR036259">
    <property type="entry name" value="MFS_trans_sf"/>
</dbReference>
<feature type="transmembrane region" description="Helical" evidence="6">
    <location>
        <begin position="122"/>
        <end position="141"/>
    </location>
</feature>
<accession>A0A914E5P4</accession>
<evidence type="ECO:0000256" key="4">
    <source>
        <dbReference type="ARBA" id="ARBA00022989"/>
    </source>
</evidence>
<dbReference type="PANTHER" id="PTHR23510:SF3">
    <property type="entry name" value="MAJOR FACILITATOR SUPERFAMILY DOMAIN-CONTAINING PROTEIN 8"/>
    <property type="match status" value="1"/>
</dbReference>
<feature type="transmembrane region" description="Helical" evidence="6">
    <location>
        <begin position="62"/>
        <end position="82"/>
    </location>
</feature>
<dbReference type="SUPFAM" id="SSF103473">
    <property type="entry name" value="MFS general substrate transporter"/>
    <property type="match status" value="1"/>
</dbReference>
<dbReference type="GO" id="GO:0005765">
    <property type="term" value="C:lysosomal membrane"/>
    <property type="evidence" value="ECO:0007669"/>
    <property type="project" value="TreeGrafter"/>
</dbReference>
<evidence type="ECO:0000256" key="6">
    <source>
        <dbReference type="SAM" id="Phobius"/>
    </source>
</evidence>
<dbReference type="AlphaFoldDB" id="A0A914E5P4"/>
<organism evidence="7 8">
    <name type="scientific">Acrobeloides nanus</name>
    <dbReference type="NCBI Taxonomy" id="290746"/>
    <lineage>
        <taxon>Eukaryota</taxon>
        <taxon>Metazoa</taxon>
        <taxon>Ecdysozoa</taxon>
        <taxon>Nematoda</taxon>
        <taxon>Chromadorea</taxon>
        <taxon>Rhabditida</taxon>
        <taxon>Tylenchina</taxon>
        <taxon>Cephalobomorpha</taxon>
        <taxon>Cephaloboidea</taxon>
        <taxon>Cephalobidae</taxon>
        <taxon>Acrobeloides</taxon>
    </lineage>
</organism>
<evidence type="ECO:0000256" key="2">
    <source>
        <dbReference type="ARBA" id="ARBA00022448"/>
    </source>
</evidence>
<keyword evidence="5 6" id="KW-0472">Membrane</keyword>
<comment type="subcellular location">
    <subcellularLocation>
        <location evidence="1">Endomembrane system</location>
        <topology evidence="1">Multi-pass membrane protein</topology>
    </subcellularLocation>
</comment>
<feature type="transmembrane region" description="Helical" evidence="6">
    <location>
        <begin position="162"/>
        <end position="183"/>
    </location>
</feature>
<proteinExistence type="predicted"/>
<reference evidence="8" key="1">
    <citation type="submission" date="2022-11" db="UniProtKB">
        <authorList>
            <consortium name="WormBaseParasite"/>
        </authorList>
    </citation>
    <scope>IDENTIFICATION</scope>
</reference>
<sequence>MVGVILNTLATTYAMTIFAWTTQQATFYNSLANGINGFIAAAVNISYIAFKINKILSERLMILISLIFFLIFFIVTSPWPFYGDSITYQEPIDLTKNDTYTFSPGCDISYDWCSYTAPVNVWVYHVMFAVFIGLGTPLIAVNLDILFSRILGPIKQGTMHGVFLAVGDCINIFGPISVSLLYVISGPRWIWLAAMIIILCGTTTIVLLESEESELSEANHISSIKSSGTIVPGCNISTISTGTIILGCNISTISTIATA</sequence>
<keyword evidence="2" id="KW-0813">Transport</keyword>
<dbReference type="Gene3D" id="1.20.1250.20">
    <property type="entry name" value="MFS general substrate transporter like domains"/>
    <property type="match status" value="1"/>
</dbReference>
<evidence type="ECO:0000313" key="7">
    <source>
        <dbReference type="Proteomes" id="UP000887540"/>
    </source>
</evidence>
<dbReference type="WBParaSite" id="ACRNAN_scaffold5642.g24204.t1">
    <property type="protein sequence ID" value="ACRNAN_scaffold5642.g24204.t1"/>
    <property type="gene ID" value="ACRNAN_scaffold5642.g24204"/>
</dbReference>
<protein>
    <submittedName>
        <fullName evidence="8">Uncharacterized protein</fullName>
    </submittedName>
</protein>
<feature type="transmembrane region" description="Helical" evidence="6">
    <location>
        <begin position="189"/>
        <end position="208"/>
    </location>
</feature>
<evidence type="ECO:0000256" key="5">
    <source>
        <dbReference type="ARBA" id="ARBA00023136"/>
    </source>
</evidence>
<feature type="transmembrane region" description="Helical" evidence="6">
    <location>
        <begin position="31"/>
        <end position="50"/>
    </location>
</feature>
<dbReference type="GO" id="GO:0012505">
    <property type="term" value="C:endomembrane system"/>
    <property type="evidence" value="ECO:0007669"/>
    <property type="project" value="UniProtKB-SubCell"/>
</dbReference>
<evidence type="ECO:0000256" key="1">
    <source>
        <dbReference type="ARBA" id="ARBA00004127"/>
    </source>
</evidence>
<dbReference type="Proteomes" id="UP000887540">
    <property type="component" value="Unplaced"/>
</dbReference>
<evidence type="ECO:0000256" key="3">
    <source>
        <dbReference type="ARBA" id="ARBA00022692"/>
    </source>
</evidence>
<name>A0A914E5P4_9BILA</name>
<keyword evidence="4 6" id="KW-1133">Transmembrane helix</keyword>
<evidence type="ECO:0000313" key="8">
    <source>
        <dbReference type="WBParaSite" id="ACRNAN_scaffold5642.g24204.t1"/>
    </source>
</evidence>
<keyword evidence="3 6" id="KW-0812">Transmembrane</keyword>
<dbReference type="PANTHER" id="PTHR23510">
    <property type="entry name" value="INNER MEMBRANE TRANSPORT PROTEIN YAJR"/>
    <property type="match status" value="1"/>
</dbReference>
<dbReference type="InterPro" id="IPR051068">
    <property type="entry name" value="MFS_Domain-Containing_Protein"/>
</dbReference>
<keyword evidence="7" id="KW-1185">Reference proteome</keyword>